<feature type="binding site" evidence="7">
    <location>
        <position position="147"/>
    </location>
    <ligand>
        <name>3-phosphoshikimate</name>
        <dbReference type="ChEBI" id="CHEBI:145989"/>
    </ligand>
</feature>
<dbReference type="InterPro" id="IPR023193">
    <property type="entry name" value="EPSP_synthase_CS"/>
</dbReference>
<dbReference type="PIRSF" id="PIRSF000505">
    <property type="entry name" value="EPSPS"/>
    <property type="match status" value="1"/>
</dbReference>
<evidence type="ECO:0000313" key="9">
    <source>
        <dbReference type="EMBL" id="SED98686.1"/>
    </source>
</evidence>
<dbReference type="SUPFAM" id="SSF55205">
    <property type="entry name" value="EPT/RTPC-like"/>
    <property type="match status" value="1"/>
</dbReference>
<dbReference type="InterPro" id="IPR036968">
    <property type="entry name" value="Enolpyruvate_Tfrase_sf"/>
</dbReference>
<reference evidence="9 10" key="1">
    <citation type="submission" date="2016-10" db="EMBL/GenBank/DDBJ databases">
        <authorList>
            <person name="Varghese N."/>
            <person name="Submissions S."/>
        </authorList>
    </citation>
    <scope>NUCLEOTIDE SEQUENCE [LARGE SCALE GENOMIC DNA]</scope>
    <source>
        <strain evidence="9 10">DSW-5</strain>
    </source>
</reference>
<feature type="binding site" evidence="7">
    <location>
        <position position="145"/>
    </location>
    <ligand>
        <name>3-phosphoshikimate</name>
        <dbReference type="ChEBI" id="CHEBI:145989"/>
    </ligand>
</feature>
<feature type="binding site" evidence="7">
    <location>
        <position position="366"/>
    </location>
    <ligand>
        <name>phosphoenolpyruvate</name>
        <dbReference type="ChEBI" id="CHEBI:58702"/>
    </ligand>
</feature>
<sequence length="409" mass="45321">MDILLNVLADKRIEEEITISGSKSESNRLLILQKLFPEITIENLSDSDDSVHMHHALTTEDLLVDIGHAGTAMRFLTSYFAVNKGREVFLTGSERMQNRPIEILVNALKDLGADITYAEKQGYPPLKIKGKKLTKDKVQINGNVSSQYISSLLLIASKLDNGLEIELTGKITSVPYIKMTLSLLSQIGIESSFQKNVIKVFPKETVKTQTVVVESDWSSASYFYSIIALADLGSEIKLSAYKQESLQGDSCLADIYSHFGVTTTFGNDFITLKKEKNTNQETLVRNLKDAPDIAQTIAVTCFAEGIACHLSGLHTLKIKETDRLVALHDELTKLGAKVSITDETLEVSKASNINSNIAIDTYNDHRMAMAFAPLALKVSIKINDAEVVTKSYQKFWNDMEQIGINITHL</sequence>
<dbReference type="RefSeq" id="WP_053974111.1">
    <property type="nucleotide sequence ID" value="NZ_FNUE01000001.1"/>
</dbReference>
<feature type="binding site" evidence="7">
    <location>
        <position position="323"/>
    </location>
    <ligand>
        <name>phosphoenolpyruvate</name>
        <dbReference type="ChEBI" id="CHEBI:58702"/>
    </ligand>
</feature>
<dbReference type="Pfam" id="PF00275">
    <property type="entry name" value="EPSP_synthase"/>
    <property type="match status" value="1"/>
</dbReference>
<evidence type="ECO:0000256" key="3">
    <source>
        <dbReference type="ARBA" id="ARBA00022605"/>
    </source>
</evidence>
<dbReference type="PANTHER" id="PTHR21090">
    <property type="entry name" value="AROM/DEHYDROQUINATE SYNTHASE"/>
    <property type="match status" value="1"/>
</dbReference>
<gene>
    <name evidence="7" type="primary">aroA</name>
    <name evidence="9" type="ORF">SAMN05444353_0237</name>
</gene>
<dbReference type="Gene3D" id="3.65.10.10">
    <property type="entry name" value="Enolpyruvate transferase domain"/>
    <property type="match status" value="2"/>
</dbReference>
<keyword evidence="3 7" id="KW-0028">Amino-acid biosynthesis</keyword>
<accession>A0A1H5F5L8</accession>
<protein>
    <recommendedName>
        <fullName evidence="7">3-phosphoshikimate 1-carboxyvinyltransferase</fullName>
        <ecNumber evidence="7">2.5.1.19</ecNumber>
    </recommendedName>
    <alternativeName>
        <fullName evidence="7">5-enolpyruvylshikimate-3-phosphate synthase</fullName>
        <shortName evidence="7">EPSP synthase</shortName>
        <shortName evidence="7">EPSPS</shortName>
    </alternativeName>
</protein>
<keyword evidence="4 7" id="KW-0808">Transferase</keyword>
<dbReference type="PANTHER" id="PTHR21090:SF5">
    <property type="entry name" value="PENTAFUNCTIONAL AROM POLYPEPTIDE"/>
    <property type="match status" value="1"/>
</dbReference>
<dbReference type="InterPro" id="IPR001986">
    <property type="entry name" value="Enolpyruvate_Tfrase_dom"/>
</dbReference>
<comment type="similarity">
    <text evidence="2 7">Belongs to the EPSP synthase family.</text>
</comment>
<evidence type="ECO:0000256" key="4">
    <source>
        <dbReference type="ARBA" id="ARBA00022679"/>
    </source>
</evidence>
<comment type="caution">
    <text evidence="9">The sequence shown here is derived from an EMBL/GenBank/DDBJ whole genome shotgun (WGS) entry which is preliminary data.</text>
</comment>
<keyword evidence="10" id="KW-1185">Reference proteome</keyword>
<feature type="binding site" evidence="7">
    <location>
        <position position="99"/>
    </location>
    <ligand>
        <name>phosphoenolpyruvate</name>
        <dbReference type="ChEBI" id="CHEBI:58702"/>
    </ligand>
</feature>
<evidence type="ECO:0000256" key="7">
    <source>
        <dbReference type="HAMAP-Rule" id="MF_00210"/>
    </source>
</evidence>
<feature type="binding site" evidence="7">
    <location>
        <position position="70"/>
    </location>
    <ligand>
        <name>phosphoenolpyruvate</name>
        <dbReference type="ChEBI" id="CHEBI:58702"/>
    </ligand>
</feature>
<dbReference type="Proteomes" id="UP000183071">
    <property type="component" value="Unassembled WGS sequence"/>
</dbReference>
<comment type="pathway">
    <text evidence="1 7">Metabolic intermediate biosynthesis; chorismate biosynthesis; chorismate from D-erythrose 4-phosphate and phosphoenolpyruvate: step 6/7.</text>
</comment>
<organism evidence="9 10">
    <name type="scientific">Polaribacter dokdonensis DSW-5</name>
    <dbReference type="NCBI Taxonomy" id="1300348"/>
    <lineage>
        <taxon>Bacteria</taxon>
        <taxon>Pseudomonadati</taxon>
        <taxon>Bacteroidota</taxon>
        <taxon>Flavobacteriia</taxon>
        <taxon>Flavobacteriales</taxon>
        <taxon>Flavobacteriaceae</taxon>
    </lineage>
</organism>
<evidence type="ECO:0000313" key="10">
    <source>
        <dbReference type="Proteomes" id="UP000183071"/>
    </source>
</evidence>
<feature type="binding site" evidence="7">
    <location>
        <position position="292"/>
    </location>
    <ligand>
        <name>3-phosphoshikimate</name>
        <dbReference type="ChEBI" id="CHEBI:145989"/>
    </ligand>
</feature>
<feature type="domain" description="Enolpyruvate transferase" evidence="8">
    <location>
        <begin position="60"/>
        <end position="399"/>
    </location>
</feature>
<dbReference type="PROSITE" id="PS00885">
    <property type="entry name" value="EPSP_SYNTHASE_2"/>
    <property type="match status" value="1"/>
</dbReference>
<dbReference type="HAMAP" id="MF_00210">
    <property type="entry name" value="EPSP_synth"/>
    <property type="match status" value="1"/>
</dbReference>
<feature type="binding site" evidence="7">
    <location>
        <position position="28"/>
    </location>
    <ligand>
        <name>3-phosphoshikimate</name>
        <dbReference type="ChEBI" id="CHEBI:145989"/>
    </ligand>
</feature>
<comment type="function">
    <text evidence="7">Catalyzes the transfer of the enolpyruvyl moiety of phosphoenolpyruvate (PEP) to the 5-hydroxyl of shikimate-3-phosphate (S3P) to produce enolpyruvyl shikimate-3-phosphate and inorganic phosphate.</text>
</comment>
<dbReference type="InterPro" id="IPR006264">
    <property type="entry name" value="EPSP_synthase"/>
</dbReference>
<name>A0A1H5F5L8_9FLAO</name>
<dbReference type="EC" id="2.5.1.19" evidence="7"/>
<feature type="binding site" evidence="7">
    <location>
        <position position="146"/>
    </location>
    <ligand>
        <name>3-phosphoshikimate</name>
        <dbReference type="ChEBI" id="CHEBI:145989"/>
    </ligand>
</feature>
<evidence type="ECO:0000256" key="2">
    <source>
        <dbReference type="ARBA" id="ARBA00009948"/>
    </source>
</evidence>
<proteinExistence type="inferred from homology"/>
<feature type="binding site" evidence="7">
    <location>
        <position position="23"/>
    </location>
    <ligand>
        <name>phosphoenolpyruvate</name>
        <dbReference type="ChEBI" id="CHEBI:58702"/>
    </ligand>
</feature>
<feature type="binding site" evidence="7">
    <location>
        <position position="147"/>
    </location>
    <ligand>
        <name>phosphoenolpyruvate</name>
        <dbReference type="ChEBI" id="CHEBI:58702"/>
    </ligand>
</feature>
<dbReference type="EMBL" id="FNUE01000001">
    <property type="protein sequence ID" value="SED98686.1"/>
    <property type="molecule type" value="Genomic_DNA"/>
</dbReference>
<feature type="binding site" evidence="7">
    <location>
        <position position="319"/>
    </location>
    <ligand>
        <name>3-phosphoshikimate</name>
        <dbReference type="ChEBI" id="CHEBI:145989"/>
    </ligand>
</feature>
<feature type="active site" description="Proton acceptor" evidence="7">
    <location>
        <position position="292"/>
    </location>
</feature>
<evidence type="ECO:0000256" key="5">
    <source>
        <dbReference type="ARBA" id="ARBA00023141"/>
    </source>
</evidence>
<comment type="subunit">
    <text evidence="7">Monomer.</text>
</comment>
<keyword evidence="5 7" id="KW-0057">Aromatic amino acid biosynthesis</keyword>
<feature type="binding site" evidence="7">
    <location>
        <position position="24"/>
    </location>
    <ligand>
        <name>3-phosphoshikimate</name>
        <dbReference type="ChEBI" id="CHEBI:145989"/>
    </ligand>
</feature>
<feature type="binding site" evidence="7">
    <location>
        <position position="173"/>
    </location>
    <ligand>
        <name>3-phosphoshikimate</name>
        <dbReference type="ChEBI" id="CHEBI:145989"/>
    </ligand>
</feature>
<comment type="subcellular location">
    <subcellularLocation>
        <location evidence="7">Cytoplasm</location>
    </subcellularLocation>
</comment>
<feature type="binding site" evidence="7">
    <location>
        <position position="23"/>
    </location>
    <ligand>
        <name>3-phosphoshikimate</name>
        <dbReference type="ChEBI" id="CHEBI:145989"/>
    </ligand>
</feature>
<evidence type="ECO:0000259" key="8">
    <source>
        <dbReference type="Pfam" id="PF00275"/>
    </source>
</evidence>
<evidence type="ECO:0000256" key="1">
    <source>
        <dbReference type="ARBA" id="ARBA00004811"/>
    </source>
</evidence>
<comment type="caution">
    <text evidence="7">Lacks conserved residue(s) required for the propagation of feature annotation.</text>
</comment>
<evidence type="ECO:0000256" key="6">
    <source>
        <dbReference type="ARBA" id="ARBA00044633"/>
    </source>
</evidence>
<keyword evidence="7" id="KW-0963">Cytoplasm</keyword>
<dbReference type="InterPro" id="IPR013792">
    <property type="entry name" value="RNA3'P_cycl/enolpyr_Trfase_a/b"/>
</dbReference>
<comment type="catalytic activity">
    <reaction evidence="6">
        <text>3-phosphoshikimate + phosphoenolpyruvate = 5-O-(1-carboxyvinyl)-3-phosphoshikimate + phosphate</text>
        <dbReference type="Rhea" id="RHEA:21256"/>
        <dbReference type="ChEBI" id="CHEBI:43474"/>
        <dbReference type="ChEBI" id="CHEBI:57701"/>
        <dbReference type="ChEBI" id="CHEBI:58702"/>
        <dbReference type="ChEBI" id="CHEBI:145989"/>
        <dbReference type="EC" id="2.5.1.19"/>
    </reaction>
    <physiologicalReaction direction="left-to-right" evidence="6">
        <dbReference type="Rhea" id="RHEA:21257"/>
    </physiologicalReaction>
</comment>
<feature type="binding site" evidence="7">
    <location>
        <position position="390"/>
    </location>
    <ligand>
        <name>phosphoenolpyruvate</name>
        <dbReference type="ChEBI" id="CHEBI:58702"/>
    </ligand>
</feature>